<comment type="caution">
    <text evidence="3">The sequence shown here is derived from an EMBL/GenBank/DDBJ whole genome shotgun (WGS) entry which is preliminary data.</text>
</comment>
<dbReference type="InterPro" id="IPR015915">
    <property type="entry name" value="Kelch-typ_b-propeller"/>
</dbReference>
<evidence type="ECO:0000256" key="1">
    <source>
        <dbReference type="ARBA" id="ARBA00022441"/>
    </source>
</evidence>
<keyword evidence="1" id="KW-0880">Kelch repeat</keyword>
<dbReference type="Gene3D" id="2.120.10.80">
    <property type="entry name" value="Kelch-type beta propeller"/>
    <property type="match status" value="2"/>
</dbReference>
<dbReference type="PANTHER" id="PTHR46344:SF27">
    <property type="entry name" value="KELCH REPEAT SUPERFAMILY PROTEIN"/>
    <property type="match status" value="1"/>
</dbReference>
<dbReference type="Pfam" id="PF24681">
    <property type="entry name" value="Kelch_KLHDC2_KLHL20_DRC7"/>
    <property type="match status" value="1"/>
</dbReference>
<dbReference type="SMART" id="SM00612">
    <property type="entry name" value="Kelch"/>
    <property type="match status" value="5"/>
</dbReference>
<sequence>MKLRSILFILLSVILIFANENSLIANYSRTNDVAPAFSSSFTNEPQAPKTLTIIWSTKAPIPYGRYWAGGKGVVRDTFYVCGGRCSLGQTSTRKVHAYVPETNTWISMPDMPAPRRAGAGGVIGNKIYYAGGRDSTNITTATLFEFDCDTKTWSQKANMPAARWACCGDAVGGKLYVVGDENRTGTTYEYDPTNNSWTQKATLPVGRGWAAAAGAGGKLYVFGGAGSAGVLNDCWEFDPQNNTWTQKANMPGPREYHSAVAFNDTAIFIIGGTGDGTNPVNTVWRYSVTTNTWEVETPMPTSRGWAILGTYRDKIYVVGGSQDWGTTRYLAINEEGSFITYENDVGIEAIRSPGGIVSPNSQITPIAKIRNFGILPQQDIPVYCWIDSANVRIYEQNVTYPGPLAPNDTALVTFPFWQVGNAGNTYQITMFTNLPNDTNRGNDTLRQSTFSFLVRDTLVAPFREVTPTIDGVIDSLEWRDALKVDISDVLNMQGSGARPAGSVFLYCKHDSANVYWALDFKAKTIRENYDQFGCYLDENYSRTWTLDSSEGNHWFVWLNQDTVVYRALLGTGNIPSAYWIRWASGNGISRTSTNAGNLQFEAVINKGNLKWNYTLNPEWDTVGFYAYAAAAPGNVFWGTWPTTMPGTQWNNAAAYGTLIFAGWHPPMVEEMNNHILKKAIVNNIFKMPLKLTNTKNLLIYDTKGSLVRKLTTEKGPIILGPDNLKSGIYFLKIDNSQPIKAVILK</sequence>
<dbReference type="InterPro" id="IPR013783">
    <property type="entry name" value="Ig-like_fold"/>
</dbReference>
<dbReference type="SUPFAM" id="SSF50965">
    <property type="entry name" value="Galactose oxidase, central domain"/>
    <property type="match status" value="1"/>
</dbReference>
<keyword evidence="2" id="KW-0677">Repeat</keyword>
<dbReference type="PANTHER" id="PTHR46344">
    <property type="entry name" value="OS02G0202900 PROTEIN"/>
    <property type="match status" value="1"/>
</dbReference>
<gene>
    <name evidence="3" type="ORF">ENV79_00185</name>
</gene>
<evidence type="ECO:0000256" key="2">
    <source>
        <dbReference type="ARBA" id="ARBA00022737"/>
    </source>
</evidence>
<accession>A0A7V5XYT2</accession>
<dbReference type="AlphaFoldDB" id="A0A7V5XYT2"/>
<organism evidence="3">
    <name type="scientific">candidate division WOR-3 bacterium</name>
    <dbReference type="NCBI Taxonomy" id="2052148"/>
    <lineage>
        <taxon>Bacteria</taxon>
        <taxon>Bacteria division WOR-3</taxon>
    </lineage>
</organism>
<reference evidence="3" key="1">
    <citation type="journal article" date="2020" name="mSystems">
        <title>Genome- and Community-Level Interaction Insights into Carbon Utilization and Element Cycling Functions of Hydrothermarchaeota in Hydrothermal Sediment.</title>
        <authorList>
            <person name="Zhou Z."/>
            <person name="Liu Y."/>
            <person name="Xu W."/>
            <person name="Pan J."/>
            <person name="Luo Z.H."/>
            <person name="Li M."/>
        </authorList>
    </citation>
    <scope>NUCLEOTIDE SEQUENCE [LARGE SCALE GENOMIC DNA]</scope>
    <source>
        <strain evidence="3">SpSt-791</strain>
    </source>
</reference>
<proteinExistence type="predicted"/>
<dbReference type="Pfam" id="PF01344">
    <property type="entry name" value="Kelch_1"/>
    <property type="match status" value="2"/>
</dbReference>
<name>A0A7V5XYT2_UNCW3</name>
<dbReference type="InterPro" id="IPR006652">
    <property type="entry name" value="Kelch_1"/>
</dbReference>
<dbReference type="Gene3D" id="2.60.40.10">
    <property type="entry name" value="Immunoglobulins"/>
    <property type="match status" value="1"/>
</dbReference>
<dbReference type="InterPro" id="IPR011043">
    <property type="entry name" value="Gal_Oxase/kelch_b-propeller"/>
</dbReference>
<dbReference type="EMBL" id="DTHS01000001">
    <property type="protein sequence ID" value="HHR48054.1"/>
    <property type="molecule type" value="Genomic_DNA"/>
</dbReference>
<protein>
    <submittedName>
        <fullName evidence="3">Kelch repeat-containing protein</fullName>
    </submittedName>
</protein>
<evidence type="ECO:0000313" key="3">
    <source>
        <dbReference type="EMBL" id="HHR48054.1"/>
    </source>
</evidence>